<dbReference type="InterPro" id="IPR015424">
    <property type="entry name" value="PyrdxlP-dep_Trfase"/>
</dbReference>
<keyword evidence="2" id="KW-0032">Aminotransferase</keyword>
<dbReference type="Gene3D" id="3.40.640.10">
    <property type="entry name" value="Type I PLP-dependent aspartate aminotransferase-like (Major domain)"/>
    <property type="match status" value="1"/>
</dbReference>
<comment type="caution">
    <text evidence="2">The sequence shown here is derived from an EMBL/GenBank/DDBJ whole genome shotgun (WGS) entry which is preliminary data.</text>
</comment>
<dbReference type="PANTHER" id="PTHR42858:SF1">
    <property type="entry name" value="LD15494P"/>
    <property type="match status" value="1"/>
</dbReference>
<feature type="domain" description="Aminotransferase class I/classII large" evidence="1">
    <location>
        <begin position="15"/>
        <end position="201"/>
    </location>
</feature>
<keyword evidence="3" id="KW-1185">Reference proteome</keyword>
<accession>A0A3S3R886</accession>
<evidence type="ECO:0000313" key="2">
    <source>
        <dbReference type="EMBL" id="RWX46572.1"/>
    </source>
</evidence>
<organism evidence="2 3">
    <name type="scientific">Candidatus Electrothrix aarhusensis</name>
    <dbReference type="NCBI Taxonomy" id="1859131"/>
    <lineage>
        <taxon>Bacteria</taxon>
        <taxon>Pseudomonadati</taxon>
        <taxon>Thermodesulfobacteriota</taxon>
        <taxon>Desulfobulbia</taxon>
        <taxon>Desulfobulbales</taxon>
        <taxon>Desulfobulbaceae</taxon>
        <taxon>Candidatus Electrothrix</taxon>
    </lineage>
</organism>
<dbReference type="Gene3D" id="3.90.1150.10">
    <property type="entry name" value="Aspartate Aminotransferase, domain 1"/>
    <property type="match status" value="1"/>
</dbReference>
<dbReference type="EMBL" id="MTKO01000060">
    <property type="protein sequence ID" value="RWX46572.1"/>
    <property type="molecule type" value="Genomic_DNA"/>
</dbReference>
<dbReference type="Pfam" id="PF00155">
    <property type="entry name" value="Aminotran_1_2"/>
    <property type="match status" value="1"/>
</dbReference>
<name>A0A3S3R886_9BACT</name>
<proteinExistence type="predicted"/>
<reference evidence="2 3" key="1">
    <citation type="submission" date="2017-01" db="EMBL/GenBank/DDBJ databases">
        <title>The cable genome- insights into the physiology and evolution of filamentous bacteria capable of sulfide oxidation via long distance electron transfer.</title>
        <authorList>
            <person name="Schreiber L."/>
            <person name="Bjerg J.T."/>
            <person name="Boggild A."/>
            <person name="Van De Vossenberg J."/>
            <person name="Meysman F."/>
            <person name="Nielsen L.P."/>
            <person name="Schramm A."/>
            <person name="Kjeldsen K.U."/>
        </authorList>
    </citation>
    <scope>NUCLEOTIDE SEQUENCE [LARGE SCALE GENOMIC DNA]</scope>
    <source>
        <strain evidence="2">MCF</strain>
    </source>
</reference>
<dbReference type="InterPro" id="IPR015421">
    <property type="entry name" value="PyrdxlP-dep_Trfase_major"/>
</dbReference>
<dbReference type="AlphaFoldDB" id="A0A3S3R886"/>
<dbReference type="GO" id="GO:0030170">
    <property type="term" value="F:pyridoxal phosphate binding"/>
    <property type="evidence" value="ECO:0007669"/>
    <property type="project" value="InterPro"/>
</dbReference>
<dbReference type="InterPro" id="IPR004839">
    <property type="entry name" value="Aminotransferase_I/II_large"/>
</dbReference>
<keyword evidence="2" id="KW-0808">Transferase</keyword>
<dbReference type="GO" id="GO:0047536">
    <property type="term" value="F:2-aminoadipate transaminase activity"/>
    <property type="evidence" value="ECO:0007669"/>
    <property type="project" value="TreeGrafter"/>
</dbReference>
<dbReference type="PANTHER" id="PTHR42858">
    <property type="entry name" value="AMINOTRANSFERASE"/>
    <property type="match status" value="1"/>
</dbReference>
<dbReference type="Proteomes" id="UP000287853">
    <property type="component" value="Unassembled WGS sequence"/>
</dbReference>
<evidence type="ECO:0000313" key="3">
    <source>
        <dbReference type="Proteomes" id="UP000287853"/>
    </source>
</evidence>
<evidence type="ECO:0000259" key="1">
    <source>
        <dbReference type="Pfam" id="PF00155"/>
    </source>
</evidence>
<dbReference type="InterPro" id="IPR015422">
    <property type="entry name" value="PyrdxlP-dep_Trfase_small"/>
</dbReference>
<dbReference type="SUPFAM" id="SSF53383">
    <property type="entry name" value="PLP-dependent transferases"/>
    <property type="match status" value="1"/>
</dbReference>
<protein>
    <submittedName>
        <fullName evidence="2">Aminotransferase class I and II</fullName>
    </submittedName>
</protein>
<gene>
    <name evidence="2" type="ORF">H206_00282</name>
</gene>
<sequence>MNNICLKHDLEKSGEMINFGIGRPSADLLPLDLMQQACEAFFREAEPNDISYGSKKGDVRFLESLATFLGENYGQQVRTDSLLLSGGVSQALDFICTQLSRPSDIIIVEEPCYFLAYQIFKDHGLNIITVPIDEDGMDLDVLETLLSRVKPTFVYTIPTYQNPSGRSMSTARRKRLIALSQSHDFLIVADEVYQLLSYHGAPPAPSARCWPGTPSCLSVHSQKYWPRGCDLAGYRLAISGYGN</sequence>
<dbReference type="CDD" id="cd00609">
    <property type="entry name" value="AAT_like"/>
    <property type="match status" value="1"/>
</dbReference>